<proteinExistence type="predicted"/>
<gene>
    <name evidence="1" type="ORF">GT020_09750</name>
</gene>
<accession>A0A6L9GAI4</accession>
<evidence type="ECO:0000313" key="1">
    <source>
        <dbReference type="EMBL" id="NAZ16346.1"/>
    </source>
</evidence>
<dbReference type="AlphaFoldDB" id="A0A6L9GAI4"/>
<protein>
    <submittedName>
        <fullName evidence="1">Uncharacterized protein</fullName>
    </submittedName>
</protein>
<reference evidence="1 2" key="1">
    <citation type="submission" date="2020-01" db="EMBL/GenBank/DDBJ databases">
        <title>Glutamicibacter soli M275.</title>
        <authorList>
            <person name="Meng X."/>
        </authorList>
    </citation>
    <scope>NUCLEOTIDE SEQUENCE [LARGE SCALE GENOMIC DNA]</scope>
    <source>
        <strain evidence="1 2">M275</strain>
    </source>
</reference>
<name>A0A6L9GAI4_9MICC</name>
<sequence length="150" mass="16081">MSQTLLVRALFQLSLFVTPAHLRQVRSEQWRADLRDCGELEISSTDVIAGALIAGVRLRIAHGFALLSNPTEFKEEKVMKILLPTALVAAVLTLGGIAGASTMSNHEVTQISIPEGMIQENARTTPSEPMIIDGVEVLGGGEVAPTYQGE</sequence>
<organism evidence="1 2">
    <name type="scientific">Glutamicibacter soli</name>
    <dbReference type="NCBI Taxonomy" id="453836"/>
    <lineage>
        <taxon>Bacteria</taxon>
        <taxon>Bacillati</taxon>
        <taxon>Actinomycetota</taxon>
        <taxon>Actinomycetes</taxon>
        <taxon>Micrococcales</taxon>
        <taxon>Micrococcaceae</taxon>
        <taxon>Glutamicibacter</taxon>
    </lineage>
</organism>
<comment type="caution">
    <text evidence="1">The sequence shown here is derived from an EMBL/GenBank/DDBJ whole genome shotgun (WGS) entry which is preliminary data.</text>
</comment>
<evidence type="ECO:0000313" key="2">
    <source>
        <dbReference type="Proteomes" id="UP000477543"/>
    </source>
</evidence>
<dbReference type="Proteomes" id="UP000477543">
    <property type="component" value="Unassembled WGS sequence"/>
</dbReference>
<dbReference type="EMBL" id="WYDN01000007">
    <property type="protein sequence ID" value="NAZ16346.1"/>
    <property type="molecule type" value="Genomic_DNA"/>
</dbReference>
<dbReference type="RefSeq" id="WP_161449095.1">
    <property type="nucleotide sequence ID" value="NZ_WYDN01000007.1"/>
</dbReference>